<evidence type="ECO:0000313" key="7">
    <source>
        <dbReference type="Proteomes" id="UP000214365"/>
    </source>
</evidence>
<dbReference type="InterPro" id="IPR029058">
    <property type="entry name" value="AB_hydrolase_fold"/>
</dbReference>
<keyword evidence="5" id="KW-0325">Glycoprotein</keyword>
<dbReference type="SUPFAM" id="SSF53474">
    <property type="entry name" value="alpha/beta-Hydrolases"/>
    <property type="match status" value="1"/>
</dbReference>
<dbReference type="AlphaFoldDB" id="A0A225AQY4"/>
<keyword evidence="2" id="KW-0645">Protease</keyword>
<dbReference type="PANTHER" id="PTHR11010">
    <property type="entry name" value="PROTEASE S28 PRO-X CARBOXYPEPTIDASE-RELATED"/>
    <property type="match status" value="1"/>
</dbReference>
<evidence type="ECO:0000313" key="6">
    <source>
        <dbReference type="EMBL" id="OKL61913.1"/>
    </source>
</evidence>
<dbReference type="EMBL" id="LFMY01000003">
    <property type="protein sequence ID" value="OKL61913.1"/>
    <property type="molecule type" value="Genomic_DNA"/>
</dbReference>
<dbReference type="InterPro" id="IPR008758">
    <property type="entry name" value="Peptidase_S28"/>
</dbReference>
<dbReference type="Gene3D" id="3.40.50.1820">
    <property type="entry name" value="alpha/beta hydrolase"/>
    <property type="match status" value="2"/>
</dbReference>
<dbReference type="PANTHER" id="PTHR11010:SF117">
    <property type="entry name" value="SERINE PROTEASE 16"/>
    <property type="match status" value="1"/>
</dbReference>
<dbReference type="Proteomes" id="UP000214365">
    <property type="component" value="Unassembled WGS sequence"/>
</dbReference>
<dbReference type="Pfam" id="PF05577">
    <property type="entry name" value="Peptidase_S28"/>
    <property type="match status" value="2"/>
</dbReference>
<dbReference type="RefSeq" id="XP_020122034.1">
    <property type="nucleotide sequence ID" value="XM_020264669.1"/>
</dbReference>
<name>A0A225AQY4_TALAT</name>
<sequence>MLSLLGLVQVAGASLTALNAGIGQKAHLSTSSEWNADPSASALYHAYNLSVPIDHFHNQSRYEPHSNGTFPLRYWFDASHYEAGGPVFVLEGGETSGEDRLPFLQKGLIAQLAQITNGIAVVLEHRYYGTSIPTADFSTESLRFLSTEQALADVAFFAQNIVFPGLENQSITSDDVPYIAYGGSYAGAMVAFLRVVYPDIFFGAIASSAVTEAIVDYWQYWELIRQHAPQDCVHTIEKFTGILDNLMPNASAIEELESLFGLQNISYADDFANVLSYPLSTWQNRNWDPAVDDPTFFEYCGNITVSTSLLYDGITSDKLDKASELITAAGYGNESIELSNQLLNYVGWLNETVLWACIGKGQSADSCFSTHDATSYEQDDLTQDWRLWEYQVCTDFSHRWGYFATGSGTPSDKPAMISRTIDIGYLSLPCKYAFNITSLPETDEWINNKYGGFEIDYPRLAFVGGQADPWREATPLADIAPVRQNTVDRPFVEIEGGVHHWDENGLFPNETTSSLPPNPVAETQSYEHEFVKAWLKAT</sequence>
<dbReference type="GeneID" id="31002364"/>
<evidence type="ECO:0000256" key="2">
    <source>
        <dbReference type="ARBA" id="ARBA00022670"/>
    </source>
</evidence>
<comment type="similarity">
    <text evidence="1">Belongs to the peptidase S28 family.</text>
</comment>
<reference evidence="6 7" key="1">
    <citation type="submission" date="2015-06" db="EMBL/GenBank/DDBJ databases">
        <title>Talaromyces atroroseus IBT 11181 draft genome.</title>
        <authorList>
            <person name="Rasmussen K.B."/>
            <person name="Rasmussen S."/>
            <person name="Petersen B."/>
            <person name="Sicheritz-Ponten T."/>
            <person name="Mortensen U.H."/>
            <person name="Thrane U."/>
        </authorList>
    </citation>
    <scope>NUCLEOTIDE SEQUENCE [LARGE SCALE GENOMIC DNA]</scope>
    <source>
        <strain evidence="6 7">IBT 11181</strain>
    </source>
</reference>
<comment type="caution">
    <text evidence="6">The sequence shown here is derived from an EMBL/GenBank/DDBJ whole genome shotgun (WGS) entry which is preliminary data.</text>
</comment>
<dbReference type="STRING" id="1441469.A0A225AQY4"/>
<protein>
    <recommendedName>
        <fullName evidence="8">Extracellular serine carboxypeptidase</fullName>
    </recommendedName>
</protein>
<organism evidence="6 7">
    <name type="scientific">Talaromyces atroroseus</name>
    <dbReference type="NCBI Taxonomy" id="1441469"/>
    <lineage>
        <taxon>Eukaryota</taxon>
        <taxon>Fungi</taxon>
        <taxon>Dikarya</taxon>
        <taxon>Ascomycota</taxon>
        <taxon>Pezizomycotina</taxon>
        <taxon>Eurotiomycetes</taxon>
        <taxon>Eurotiomycetidae</taxon>
        <taxon>Eurotiales</taxon>
        <taxon>Trichocomaceae</taxon>
        <taxon>Talaromyces</taxon>
        <taxon>Talaromyces sect. Trachyspermi</taxon>
    </lineage>
</organism>
<evidence type="ECO:0000256" key="5">
    <source>
        <dbReference type="ARBA" id="ARBA00023180"/>
    </source>
</evidence>
<dbReference type="GO" id="GO:0008239">
    <property type="term" value="F:dipeptidyl-peptidase activity"/>
    <property type="evidence" value="ECO:0007669"/>
    <property type="project" value="TreeGrafter"/>
</dbReference>
<keyword evidence="7" id="KW-1185">Reference proteome</keyword>
<evidence type="ECO:0008006" key="8">
    <source>
        <dbReference type="Google" id="ProtNLM"/>
    </source>
</evidence>
<accession>A0A225AQY4</accession>
<keyword evidence="3" id="KW-0732">Signal</keyword>
<evidence type="ECO:0000256" key="3">
    <source>
        <dbReference type="ARBA" id="ARBA00022729"/>
    </source>
</evidence>
<evidence type="ECO:0000256" key="1">
    <source>
        <dbReference type="ARBA" id="ARBA00011079"/>
    </source>
</evidence>
<dbReference type="GO" id="GO:0070008">
    <property type="term" value="F:serine-type exopeptidase activity"/>
    <property type="evidence" value="ECO:0007669"/>
    <property type="project" value="InterPro"/>
</dbReference>
<dbReference type="OrthoDB" id="1735038at2759"/>
<evidence type="ECO:0000256" key="4">
    <source>
        <dbReference type="ARBA" id="ARBA00022801"/>
    </source>
</evidence>
<gene>
    <name evidence="6" type="ORF">UA08_02609</name>
</gene>
<dbReference type="FunFam" id="3.40.50.1820:FF:000251">
    <property type="entry name" value="Extracelular serine carboxypeptidase, putative"/>
    <property type="match status" value="1"/>
</dbReference>
<keyword evidence="4" id="KW-0378">Hydrolase</keyword>
<proteinExistence type="inferred from homology"/>
<dbReference type="GO" id="GO:0006508">
    <property type="term" value="P:proteolysis"/>
    <property type="evidence" value="ECO:0007669"/>
    <property type="project" value="UniProtKB-KW"/>
</dbReference>